<evidence type="ECO:0000256" key="1">
    <source>
        <dbReference type="SAM" id="MobiDB-lite"/>
    </source>
</evidence>
<dbReference type="HOGENOM" id="CLU_106738_0_0_6"/>
<keyword evidence="4" id="KW-1185">Reference proteome</keyword>
<dbReference type="InterPro" id="IPR037401">
    <property type="entry name" value="SnoaL-like"/>
</dbReference>
<feature type="region of interest" description="Disordered" evidence="1">
    <location>
        <begin position="149"/>
        <end position="174"/>
    </location>
</feature>
<organism evidence="3 4">
    <name type="scientific">Luminiphilus syltensis NOR5-1B</name>
    <dbReference type="NCBI Taxonomy" id="565045"/>
    <lineage>
        <taxon>Bacteria</taxon>
        <taxon>Pseudomonadati</taxon>
        <taxon>Pseudomonadota</taxon>
        <taxon>Gammaproteobacteria</taxon>
        <taxon>Cellvibrionales</taxon>
        <taxon>Halieaceae</taxon>
        <taxon>Luminiphilus</taxon>
    </lineage>
</organism>
<evidence type="ECO:0000313" key="3">
    <source>
        <dbReference type="EMBL" id="EED36067.1"/>
    </source>
</evidence>
<dbReference type="OrthoDB" id="581683at2"/>
<dbReference type="EMBL" id="DS999411">
    <property type="protein sequence ID" value="EED36067.1"/>
    <property type="molecule type" value="Genomic_DNA"/>
</dbReference>
<reference evidence="4" key="1">
    <citation type="journal article" date="2013" name="BMC Microbiol.">
        <title>Taxonomy and evolution of bacteriochlorophyll a-containing members of the OM60/NOR5 clade of marine gammaproteobacteria: description of Luminiphilus syltensis gen. nov., sp. nov., reclassification of Haliea rubra as Pseudohaliea rubra gen. nov., comb. nov., and emendation of Chromatocurvus halotolerans.</title>
        <authorList>
            <person name="Spring S."/>
            <person name="Riedel T."/>
            <person name="Sproer C."/>
            <person name="Yan S."/>
            <person name="Harder J."/>
            <person name="Fuchs B.M."/>
        </authorList>
    </citation>
    <scope>NUCLEOTIDE SEQUENCE [LARGE SCALE GENOMIC DNA]</scope>
    <source>
        <strain evidence="4">NOR51-B</strain>
    </source>
</reference>
<dbReference type="Pfam" id="PF13577">
    <property type="entry name" value="SnoaL_4"/>
    <property type="match status" value="1"/>
</dbReference>
<accession>B8KSN4</accession>
<feature type="domain" description="SnoaL-like" evidence="2">
    <location>
        <begin position="11"/>
        <end position="132"/>
    </location>
</feature>
<evidence type="ECO:0000259" key="2">
    <source>
        <dbReference type="Pfam" id="PF13577"/>
    </source>
</evidence>
<proteinExistence type="predicted"/>
<name>B8KSN4_9GAMM</name>
<dbReference type="eggNOG" id="COG5517">
    <property type="taxonomic scope" value="Bacteria"/>
</dbReference>
<dbReference type="Proteomes" id="UP000004699">
    <property type="component" value="Unassembled WGS sequence"/>
</dbReference>
<dbReference type="Gene3D" id="3.10.450.50">
    <property type="match status" value="1"/>
</dbReference>
<dbReference type="RefSeq" id="WP_009020811.1">
    <property type="nucleotide sequence ID" value="NZ_DS999411.1"/>
</dbReference>
<dbReference type="AlphaFoldDB" id="B8KSN4"/>
<dbReference type="STRING" id="565045.NOR51B_2015"/>
<protein>
    <recommendedName>
        <fullName evidence="2">SnoaL-like domain-containing protein</fullName>
    </recommendedName>
</protein>
<gene>
    <name evidence="3" type="ORF">NOR51B_2015</name>
</gene>
<dbReference type="SUPFAM" id="SSF54427">
    <property type="entry name" value="NTF2-like"/>
    <property type="match status" value="1"/>
</dbReference>
<sequence length="174" mass="19925">MAFDLEAEVRDLAARRDIAAACMRYIRGQDRLDPDLHRSAFHEGAYVDCGLMAGSAEEFVAFAQGFLSDLESSQHILGQMDISIHGDRAEGEIYFFAQHRVIDGDNAFDLLVSGRYVDEYECRAGDWRIVKRYEIVDWVRNDPATDQDFREQNPRVPFGQRGGRDFSSLRNWPV</sequence>
<evidence type="ECO:0000313" key="4">
    <source>
        <dbReference type="Proteomes" id="UP000004699"/>
    </source>
</evidence>
<dbReference type="InterPro" id="IPR032710">
    <property type="entry name" value="NTF2-like_dom_sf"/>
</dbReference>